<protein>
    <recommendedName>
        <fullName evidence="4">DUF4853 domain-containing protein</fullName>
    </recommendedName>
</protein>
<evidence type="ECO:0000313" key="2">
    <source>
        <dbReference type="EMBL" id="THV27565.1"/>
    </source>
</evidence>
<gene>
    <name evidence="2" type="ORF">E9998_14225</name>
</gene>
<keyword evidence="3" id="KW-1185">Reference proteome</keyword>
<dbReference type="EMBL" id="STGX01000010">
    <property type="protein sequence ID" value="THV27565.1"/>
    <property type="molecule type" value="Genomic_DNA"/>
</dbReference>
<evidence type="ECO:0000256" key="1">
    <source>
        <dbReference type="SAM" id="SignalP"/>
    </source>
</evidence>
<dbReference type="OrthoDB" id="9847132at2"/>
<keyword evidence="1" id="KW-0732">Signal</keyword>
<evidence type="ECO:0008006" key="4">
    <source>
        <dbReference type="Google" id="ProtNLM"/>
    </source>
</evidence>
<accession>A0A4S8PDD4</accession>
<evidence type="ECO:0000313" key="3">
    <source>
        <dbReference type="Proteomes" id="UP000305792"/>
    </source>
</evidence>
<reference evidence="2 3" key="1">
    <citation type="journal article" date="2018" name="Int. J. Syst. Evol. Microbiol.">
        <title>Glycomyces paridis sp. nov., isolated from the medicinal plant Paris polyphylla.</title>
        <authorList>
            <person name="Fang X.M."/>
            <person name="Bai J.L."/>
            <person name="Su J."/>
            <person name="Zhao L.L."/>
            <person name="Liu H.Y."/>
            <person name="Ma B.P."/>
            <person name="Zhang Y.Q."/>
            <person name="Yu L.Y."/>
        </authorList>
    </citation>
    <scope>NUCLEOTIDE SEQUENCE [LARGE SCALE GENOMIC DNA]</scope>
    <source>
        <strain evidence="2 3">CPCC 204357</strain>
    </source>
</reference>
<dbReference type="Proteomes" id="UP000305792">
    <property type="component" value="Unassembled WGS sequence"/>
</dbReference>
<proteinExistence type="predicted"/>
<sequence>MTRTSLAALASAALFALTACSSPKINEDMTDVEALAAEEAFVADTIAELGDFSGFEGRVIELRECLYGMNEDQVAEGAAKVRLTYSLPEALAEDPAAAEALAAEVEAVWKAQGYEVERELAGDGSLWAVKADGEEVLGWYYPGSRFEVSAGGCVLIADGDFVVPEALGGVTAENDDIENHSPRTGLED</sequence>
<organism evidence="2 3">
    <name type="scientific">Glycomyces paridis</name>
    <dbReference type="NCBI Taxonomy" id="2126555"/>
    <lineage>
        <taxon>Bacteria</taxon>
        <taxon>Bacillati</taxon>
        <taxon>Actinomycetota</taxon>
        <taxon>Actinomycetes</taxon>
        <taxon>Glycomycetales</taxon>
        <taxon>Glycomycetaceae</taxon>
        <taxon>Glycomyces</taxon>
    </lineage>
</organism>
<feature type="chain" id="PRO_5020623435" description="DUF4853 domain-containing protein" evidence="1">
    <location>
        <begin position="22"/>
        <end position="188"/>
    </location>
</feature>
<dbReference type="AlphaFoldDB" id="A0A4S8PDD4"/>
<name>A0A4S8PDD4_9ACTN</name>
<dbReference type="PROSITE" id="PS51257">
    <property type="entry name" value="PROKAR_LIPOPROTEIN"/>
    <property type="match status" value="1"/>
</dbReference>
<dbReference type="RefSeq" id="WP_136530371.1">
    <property type="nucleotide sequence ID" value="NZ_STGX01000010.1"/>
</dbReference>
<comment type="caution">
    <text evidence="2">The sequence shown here is derived from an EMBL/GenBank/DDBJ whole genome shotgun (WGS) entry which is preliminary data.</text>
</comment>
<feature type="signal peptide" evidence="1">
    <location>
        <begin position="1"/>
        <end position="21"/>
    </location>
</feature>